<dbReference type="OrthoDB" id="20872at2759"/>
<proteinExistence type="predicted"/>
<dbReference type="STRING" id="1220188.A0A4S3JL43"/>
<gene>
    <name evidence="1" type="ORF">ATNIH1004_006174</name>
    <name evidence="2" type="ORF">EYZ11_004399</name>
</gene>
<dbReference type="SUPFAM" id="SSF48403">
    <property type="entry name" value="Ankyrin repeat"/>
    <property type="match status" value="1"/>
</dbReference>
<dbReference type="GeneID" id="54328876"/>
<organism evidence="2 3">
    <name type="scientific">Aspergillus tanneri</name>
    <dbReference type="NCBI Taxonomy" id="1220188"/>
    <lineage>
        <taxon>Eukaryota</taxon>
        <taxon>Fungi</taxon>
        <taxon>Dikarya</taxon>
        <taxon>Ascomycota</taxon>
        <taxon>Pezizomycotina</taxon>
        <taxon>Eurotiomycetes</taxon>
        <taxon>Eurotiomycetidae</taxon>
        <taxon>Eurotiales</taxon>
        <taxon>Aspergillaceae</taxon>
        <taxon>Aspergillus</taxon>
        <taxon>Aspergillus subgen. Circumdati</taxon>
    </lineage>
</organism>
<dbReference type="Proteomes" id="UP000324241">
    <property type="component" value="Unassembled WGS sequence"/>
</dbReference>
<accession>A0A4S3JL43</accession>
<evidence type="ECO:0000313" key="4">
    <source>
        <dbReference type="Proteomes" id="UP000324241"/>
    </source>
</evidence>
<sequence>MDTLEVELPRRILNRFYPFPNAVLHPHLTAWNLGLALHLACLQDDGERVTQLQLMGASRHALNESGVTVLEVAERMNRVNIIKRLMADVNIAVVGILEMLYAIRRGQATVVRALMEMGVKQQLQDEVLFRGVFVMACTISNVFVVQALLKHGPPLSVAPFEELLVLVARHTNHHEIAEFIHEVSDDERRRTARDTESYSFLGNMFSEENFNRLFDEFIQMPNIPNTHTAEGKQKGGGKDAEA</sequence>
<evidence type="ECO:0000313" key="1">
    <source>
        <dbReference type="EMBL" id="KAA8647481.1"/>
    </source>
</evidence>
<dbReference type="RefSeq" id="XP_033426842.1">
    <property type="nucleotide sequence ID" value="XM_033570810.1"/>
</dbReference>
<evidence type="ECO:0000313" key="3">
    <source>
        <dbReference type="Proteomes" id="UP000308092"/>
    </source>
</evidence>
<dbReference type="EMBL" id="SOSA01000127">
    <property type="protein sequence ID" value="THC96125.1"/>
    <property type="molecule type" value="Genomic_DNA"/>
</dbReference>
<dbReference type="InterPro" id="IPR036770">
    <property type="entry name" value="Ankyrin_rpt-contain_sf"/>
</dbReference>
<dbReference type="Gene3D" id="1.25.40.20">
    <property type="entry name" value="Ankyrin repeat-containing domain"/>
    <property type="match status" value="1"/>
</dbReference>
<reference evidence="2 3" key="1">
    <citation type="submission" date="2019-03" db="EMBL/GenBank/DDBJ databases">
        <title>The genome sequence of a newly discovered highly antifungal drug resistant Aspergillus species, Aspergillus tanneri NIH 1004.</title>
        <authorList>
            <person name="Mounaud S."/>
            <person name="Singh I."/>
            <person name="Joardar V."/>
            <person name="Pakala S."/>
            <person name="Pakala S."/>
            <person name="Venepally P."/>
            <person name="Hoover J."/>
            <person name="Nierman W."/>
            <person name="Chung J."/>
            <person name="Losada L."/>
        </authorList>
    </citation>
    <scope>NUCLEOTIDE SEQUENCE [LARGE SCALE GENOMIC DNA]</scope>
    <source>
        <strain evidence="2 3">NIH1004</strain>
    </source>
</reference>
<dbReference type="EMBL" id="QUQM01000004">
    <property type="protein sequence ID" value="KAA8647481.1"/>
    <property type="molecule type" value="Genomic_DNA"/>
</dbReference>
<protein>
    <submittedName>
        <fullName evidence="2">Uncharacterized protein</fullName>
    </submittedName>
</protein>
<comment type="caution">
    <text evidence="2">The sequence shown here is derived from an EMBL/GenBank/DDBJ whole genome shotgun (WGS) entry which is preliminary data.</text>
</comment>
<evidence type="ECO:0000313" key="2">
    <source>
        <dbReference type="EMBL" id="THC96125.1"/>
    </source>
</evidence>
<keyword evidence="3" id="KW-1185">Reference proteome</keyword>
<dbReference type="AlphaFoldDB" id="A0A4S3JL43"/>
<dbReference type="VEuPathDB" id="FungiDB:EYZ11_004399"/>
<dbReference type="Proteomes" id="UP000308092">
    <property type="component" value="Unassembled WGS sequence"/>
</dbReference>
<name>A0A4S3JL43_9EURO</name>
<reference evidence="1 4" key="2">
    <citation type="submission" date="2019-08" db="EMBL/GenBank/DDBJ databases">
        <title>The genome sequence of a newly discovered highly antifungal drug resistant Aspergillus species, Aspergillus tanneri NIH 1004.</title>
        <authorList>
            <person name="Mounaud S."/>
            <person name="Singh I."/>
            <person name="Joardar V."/>
            <person name="Pakala S."/>
            <person name="Pakala S."/>
            <person name="Venepally P."/>
            <person name="Chung J.K."/>
            <person name="Losada L."/>
            <person name="Nierman W.C."/>
        </authorList>
    </citation>
    <scope>NUCLEOTIDE SEQUENCE [LARGE SCALE GENOMIC DNA]</scope>
    <source>
        <strain evidence="1 4">NIH1004</strain>
    </source>
</reference>